<sequence>MDAVWSERMRSFGLRLIEECPMLKQPKQLLRNNVTAVKNPDTSKPKWRTIPDPRRHKGVGSTGRISKSVARGCDARSCDASTDANESQPRL</sequence>
<evidence type="ECO:0000313" key="2">
    <source>
        <dbReference type="EMBL" id="BET02040.1"/>
    </source>
</evidence>
<feature type="compositionally biased region" description="Basic and acidic residues" evidence="1">
    <location>
        <begin position="41"/>
        <end position="53"/>
    </location>
</feature>
<keyword evidence="3" id="KW-1185">Reference proteome</keyword>
<dbReference type="EMBL" id="AP028921">
    <property type="protein sequence ID" value="BET02040.1"/>
    <property type="molecule type" value="Genomic_DNA"/>
</dbReference>
<accession>A0ABN7BCE0</accession>
<dbReference type="Proteomes" id="UP001307889">
    <property type="component" value="Chromosome 13"/>
</dbReference>
<gene>
    <name evidence="2" type="ORF">NTJ_14858</name>
</gene>
<proteinExistence type="predicted"/>
<feature type="compositionally biased region" description="Polar residues" evidence="1">
    <location>
        <begin position="79"/>
        <end position="91"/>
    </location>
</feature>
<protein>
    <submittedName>
        <fullName evidence="2">Uncharacterized protein</fullName>
    </submittedName>
</protein>
<evidence type="ECO:0000256" key="1">
    <source>
        <dbReference type="SAM" id="MobiDB-lite"/>
    </source>
</evidence>
<organism evidence="2 3">
    <name type="scientific">Nesidiocoris tenuis</name>
    <dbReference type="NCBI Taxonomy" id="355587"/>
    <lineage>
        <taxon>Eukaryota</taxon>
        <taxon>Metazoa</taxon>
        <taxon>Ecdysozoa</taxon>
        <taxon>Arthropoda</taxon>
        <taxon>Hexapoda</taxon>
        <taxon>Insecta</taxon>
        <taxon>Pterygota</taxon>
        <taxon>Neoptera</taxon>
        <taxon>Paraneoptera</taxon>
        <taxon>Hemiptera</taxon>
        <taxon>Heteroptera</taxon>
        <taxon>Panheteroptera</taxon>
        <taxon>Cimicomorpha</taxon>
        <taxon>Miridae</taxon>
        <taxon>Dicyphina</taxon>
        <taxon>Nesidiocoris</taxon>
    </lineage>
</organism>
<feature type="region of interest" description="Disordered" evidence="1">
    <location>
        <begin position="35"/>
        <end position="91"/>
    </location>
</feature>
<reference evidence="2 3" key="1">
    <citation type="submission" date="2023-09" db="EMBL/GenBank/DDBJ databases">
        <title>Nesidiocoris tenuis whole genome shotgun sequence.</title>
        <authorList>
            <person name="Shibata T."/>
            <person name="Shimoda M."/>
            <person name="Kobayashi T."/>
            <person name="Uehara T."/>
        </authorList>
    </citation>
    <scope>NUCLEOTIDE SEQUENCE [LARGE SCALE GENOMIC DNA]</scope>
    <source>
        <strain evidence="2 3">Japan</strain>
    </source>
</reference>
<name>A0ABN7BCE0_9HEMI</name>
<evidence type="ECO:0000313" key="3">
    <source>
        <dbReference type="Proteomes" id="UP001307889"/>
    </source>
</evidence>